<evidence type="ECO:0000256" key="4">
    <source>
        <dbReference type="ARBA" id="ARBA00022664"/>
    </source>
</evidence>
<dbReference type="Gene3D" id="3.40.1170.20">
    <property type="entry name" value="tRNA intron endonuclease, N-terminal domain"/>
    <property type="match status" value="1"/>
</dbReference>
<dbReference type="InterPro" id="IPR006678">
    <property type="entry name" value="tRNA_intron_Endonuc_N"/>
</dbReference>
<dbReference type="GO" id="GO:0006397">
    <property type="term" value="P:mRNA processing"/>
    <property type="evidence" value="ECO:0007669"/>
    <property type="project" value="UniProtKB-KW"/>
</dbReference>
<dbReference type="InterPro" id="IPR016589">
    <property type="entry name" value="tRNA_splic_SEN2"/>
</dbReference>
<evidence type="ECO:0000256" key="5">
    <source>
        <dbReference type="ARBA" id="ARBA00022694"/>
    </source>
</evidence>
<dbReference type="InterPro" id="IPR011856">
    <property type="entry name" value="tRNA_endonuc-like_dom_sf"/>
</dbReference>
<protein>
    <recommendedName>
        <fullName evidence="11">tRNA-splicing endonuclease subunit SEN2</fullName>
        <ecNumber evidence="3">4.6.1.16</ecNumber>
    </recommendedName>
    <alternativeName>
        <fullName evidence="8 12">tRNA-intron endonuclease Sen2</fullName>
    </alternativeName>
    <alternativeName>
        <fullName evidence="10">tRNA-splicing endonuclease subunit Sen2</fullName>
    </alternativeName>
</protein>
<dbReference type="CDD" id="cd22363">
    <property type="entry name" value="tRNA-intron_lyase_C"/>
    <property type="match status" value="1"/>
</dbReference>
<evidence type="ECO:0000256" key="13">
    <source>
        <dbReference type="PIRSR" id="PIRSR011789-1"/>
    </source>
</evidence>
<keyword evidence="4" id="KW-0507">mRNA processing</keyword>
<evidence type="ECO:0000256" key="3">
    <source>
        <dbReference type="ARBA" id="ARBA00012573"/>
    </source>
</evidence>
<dbReference type="GO" id="GO:0003676">
    <property type="term" value="F:nucleic acid binding"/>
    <property type="evidence" value="ECO:0007669"/>
    <property type="project" value="InterPro"/>
</dbReference>
<dbReference type="PIRSF" id="PIRSF011789">
    <property type="entry name" value="tRNA_splic_SEN2"/>
    <property type="match status" value="1"/>
</dbReference>
<dbReference type="FunFam" id="3.40.1350.10:FF:000001">
    <property type="entry name" value="tRNA-splicing endonuclease subunit Sen2"/>
    <property type="match status" value="1"/>
</dbReference>
<dbReference type="GO" id="GO:0000379">
    <property type="term" value="P:tRNA-type intron splice site recognition and cleavage"/>
    <property type="evidence" value="ECO:0007669"/>
    <property type="project" value="TreeGrafter"/>
</dbReference>
<evidence type="ECO:0000256" key="8">
    <source>
        <dbReference type="ARBA" id="ARBA00032432"/>
    </source>
</evidence>
<dbReference type="SUPFAM" id="SSF53032">
    <property type="entry name" value="tRNA-intron endonuclease catalytic domain-like"/>
    <property type="match status" value="1"/>
</dbReference>
<proteinExistence type="inferred from homology"/>
<sequence length="447" mass="50307">MAEAVFHPPRRKRRVFESYEAPFPVDVGGKDFRLCQAEIINNNVIVRNPEDIEQLYNKGYFGKGILSRSRPVFSISDPLLVAKWRGVNTTMPIITSQKYQRRVQWAQSVLQEQGLDGCSVTRILQSYTKPLGLPLCAGAGHSCSPGGPGSAELGRTAASREGAQSPEGQSRSSHEGGDAALAPGRGSRDQEQGDPREMAEGSCHRDPPVPCGCEGKQSPEQRAWEGMDSRECAPEYVLVQEEEEGSSCPEDDSTRAQENLVKKEVLVCRKNPFRIFEYLQLSLEEAFFLVYALGCLSIYYGEEPLSIMQLWEVFSEVKPDFKTTYMAYHYFRGKGWVPKVGLKYGTDLLLYRKGPPFYHASYSVIAELVDDNFEGSLRRPLSWMSLSGLNRTTANASKELMLCYLIRPSDMTAEEMATPECMKRIKVQELIVTRWVSSRERSEQDEF</sequence>
<dbReference type="GO" id="GO:0000213">
    <property type="term" value="F:tRNA-intron lyase activity"/>
    <property type="evidence" value="ECO:0007669"/>
    <property type="project" value="UniProtKB-EC"/>
</dbReference>
<evidence type="ECO:0000256" key="14">
    <source>
        <dbReference type="SAM" id="MobiDB-lite"/>
    </source>
</evidence>
<feature type="domain" description="tRNA intron endonuclease catalytic" evidence="15">
    <location>
        <begin position="321"/>
        <end position="408"/>
    </location>
</feature>
<keyword evidence="17" id="KW-0378">Hydrolase</keyword>
<evidence type="ECO:0000259" key="16">
    <source>
        <dbReference type="Pfam" id="PF02778"/>
    </source>
</evidence>
<dbReference type="Proteomes" id="UP000524542">
    <property type="component" value="Unassembled WGS sequence"/>
</dbReference>
<feature type="non-terminal residue" evidence="17">
    <location>
        <position position="1"/>
    </location>
</feature>
<evidence type="ECO:0000313" key="17">
    <source>
        <dbReference type="EMBL" id="NWU00287.1"/>
    </source>
</evidence>
<evidence type="ECO:0000256" key="12">
    <source>
        <dbReference type="ARBA" id="ARBA00080319"/>
    </source>
</evidence>
<evidence type="ECO:0000256" key="11">
    <source>
        <dbReference type="ARBA" id="ARBA00071058"/>
    </source>
</evidence>
<dbReference type="InterPro" id="IPR006677">
    <property type="entry name" value="tRNA_intron_Endonuc_cat-like"/>
</dbReference>
<dbReference type="InterPro" id="IPR036167">
    <property type="entry name" value="tRNA_intron_Endo_cat-like_sf"/>
</dbReference>
<dbReference type="Pfam" id="PF02778">
    <property type="entry name" value="tRNA_int_endo_N"/>
    <property type="match status" value="1"/>
</dbReference>
<feature type="active site" evidence="13">
    <location>
        <position position="398"/>
    </location>
</feature>
<feature type="domain" description="tRNA intron endonuclease N-terminal" evidence="16">
    <location>
        <begin position="274"/>
        <end position="311"/>
    </location>
</feature>
<name>A0A7K5T7G2_9FRIN</name>
<keyword evidence="5" id="KW-0819">tRNA processing</keyword>
<dbReference type="AlphaFoldDB" id="A0A7K5T7G2"/>
<feature type="active site" evidence="13">
    <location>
        <position position="359"/>
    </location>
</feature>
<keyword evidence="6" id="KW-0456">Lyase</keyword>
<comment type="similarity">
    <text evidence="2">Belongs to the tRNA-intron endonuclease family.</text>
</comment>
<feature type="non-terminal residue" evidence="17">
    <location>
        <position position="447"/>
    </location>
</feature>
<reference evidence="17 18" key="1">
    <citation type="submission" date="2019-09" db="EMBL/GenBank/DDBJ databases">
        <title>Bird 10,000 Genomes (B10K) Project - Family phase.</title>
        <authorList>
            <person name="Zhang G."/>
        </authorList>
    </citation>
    <scope>NUCLEOTIDE SEQUENCE [LARGE SCALE GENOMIC DNA]</scope>
    <source>
        <strain evidence="17">B10K-DU-012-38</strain>
        <tissue evidence="17">Muscle</tissue>
    </source>
</reference>
<dbReference type="PANTHER" id="PTHR21227">
    <property type="entry name" value="TRNA-SPLICING ENDONUCLEASE SUBUNIT SEN2"/>
    <property type="match status" value="1"/>
</dbReference>
<accession>A0A7K5T7G2</accession>
<dbReference type="Gene3D" id="3.40.1350.10">
    <property type="match status" value="1"/>
</dbReference>
<dbReference type="GO" id="GO:0005737">
    <property type="term" value="C:cytoplasm"/>
    <property type="evidence" value="ECO:0007669"/>
    <property type="project" value="TreeGrafter"/>
</dbReference>
<evidence type="ECO:0000256" key="2">
    <source>
        <dbReference type="ARBA" id="ARBA00008078"/>
    </source>
</evidence>
<organism evidence="17 18">
    <name type="scientific">Urocynchramus pylzowi</name>
    <dbReference type="NCBI Taxonomy" id="571890"/>
    <lineage>
        <taxon>Eukaryota</taxon>
        <taxon>Metazoa</taxon>
        <taxon>Chordata</taxon>
        <taxon>Craniata</taxon>
        <taxon>Vertebrata</taxon>
        <taxon>Euteleostomi</taxon>
        <taxon>Archelosauria</taxon>
        <taxon>Archosauria</taxon>
        <taxon>Dinosauria</taxon>
        <taxon>Saurischia</taxon>
        <taxon>Theropoda</taxon>
        <taxon>Coelurosauria</taxon>
        <taxon>Aves</taxon>
        <taxon>Neognathae</taxon>
        <taxon>Neoaves</taxon>
        <taxon>Telluraves</taxon>
        <taxon>Australaves</taxon>
        <taxon>Passeriformes</taxon>
        <taxon>Passeroidea</taxon>
        <taxon>Fringillidae</taxon>
        <taxon>Urocynchramus</taxon>
    </lineage>
</organism>
<dbReference type="GO" id="GO:0000214">
    <property type="term" value="C:tRNA-intron endonuclease complex"/>
    <property type="evidence" value="ECO:0007669"/>
    <property type="project" value="InterPro"/>
</dbReference>
<dbReference type="EC" id="4.6.1.16" evidence="3"/>
<feature type="active site" evidence="13">
    <location>
        <position position="351"/>
    </location>
</feature>
<keyword evidence="17" id="KW-0540">Nuclease</keyword>
<keyword evidence="7" id="KW-0539">Nucleus</keyword>
<comment type="catalytic activity">
    <reaction evidence="9">
        <text>pretRNA = a 3'-half-tRNA molecule with a 5'-OH end + a 5'-half-tRNA molecule with a 2',3'-cyclic phosphate end + an intron with a 2',3'-cyclic phosphate and a 5'-hydroxyl terminus.</text>
        <dbReference type="EC" id="4.6.1.16"/>
    </reaction>
</comment>
<feature type="compositionally biased region" description="Basic and acidic residues" evidence="14">
    <location>
        <begin position="186"/>
        <end position="207"/>
    </location>
</feature>
<evidence type="ECO:0000256" key="10">
    <source>
        <dbReference type="ARBA" id="ARBA00067356"/>
    </source>
</evidence>
<dbReference type="EMBL" id="VZRH01005672">
    <property type="protein sequence ID" value="NWU00287.1"/>
    <property type="molecule type" value="Genomic_DNA"/>
</dbReference>
<dbReference type="Pfam" id="PF01974">
    <property type="entry name" value="tRNA_int_endo"/>
    <property type="match status" value="1"/>
</dbReference>
<keyword evidence="17" id="KW-0255">Endonuclease</keyword>
<comment type="caution">
    <text evidence="17">The sequence shown here is derived from an EMBL/GenBank/DDBJ whole genome shotgun (WGS) entry which is preliminary data.</text>
</comment>
<evidence type="ECO:0000313" key="18">
    <source>
        <dbReference type="Proteomes" id="UP000524542"/>
    </source>
</evidence>
<gene>
    <name evidence="17" type="primary">Tsen2</name>
    <name evidence="17" type="ORF">UROPYL_R14475</name>
</gene>
<feature type="compositionally biased region" description="Basic and acidic residues" evidence="14">
    <location>
        <begin position="217"/>
        <end position="226"/>
    </location>
</feature>
<comment type="subcellular location">
    <subcellularLocation>
        <location evidence="1">Nucleus</location>
    </subcellularLocation>
</comment>
<keyword evidence="18" id="KW-1185">Reference proteome</keyword>
<dbReference type="InterPro" id="IPR006676">
    <property type="entry name" value="tRNA_splic"/>
</dbReference>
<evidence type="ECO:0000256" key="9">
    <source>
        <dbReference type="ARBA" id="ARBA00034031"/>
    </source>
</evidence>
<evidence type="ECO:0000256" key="7">
    <source>
        <dbReference type="ARBA" id="ARBA00023242"/>
    </source>
</evidence>
<feature type="region of interest" description="Disordered" evidence="14">
    <location>
        <begin position="144"/>
        <end position="226"/>
    </location>
</feature>
<evidence type="ECO:0000256" key="6">
    <source>
        <dbReference type="ARBA" id="ARBA00023239"/>
    </source>
</evidence>
<dbReference type="PANTHER" id="PTHR21227:SF0">
    <property type="entry name" value="TRNA-SPLICING ENDONUCLEASE SUBUNIT SEN2"/>
    <property type="match status" value="1"/>
</dbReference>
<evidence type="ECO:0000256" key="1">
    <source>
        <dbReference type="ARBA" id="ARBA00004123"/>
    </source>
</evidence>
<evidence type="ECO:0000259" key="15">
    <source>
        <dbReference type="Pfam" id="PF01974"/>
    </source>
</evidence>